<evidence type="ECO:0008006" key="4">
    <source>
        <dbReference type="Google" id="ProtNLM"/>
    </source>
</evidence>
<accession>A0A917TC41</accession>
<sequence>MGVELKVRLAVAAVAVSAALFVTGCGAGEAPAAQTVTSTATATTTLSTTTTETATYTAVPPTVTDTETTTETAKPTGAAGMPTDVVTCAQESGLYTQLAKIYHLDTFDDDVSNYSDDQVIGLGRGIALAGAATKSFAQRFDNAQLKKAWEGVAANAEDTATSLEALRLNDGVDALIKYIKSTTSAVQACNSADA</sequence>
<dbReference type="PROSITE" id="PS51257">
    <property type="entry name" value="PROKAR_LIPOPROTEIN"/>
    <property type="match status" value="1"/>
</dbReference>
<organism evidence="2 3">
    <name type="scientific">Nakamurella endophytica</name>
    <dbReference type="NCBI Taxonomy" id="1748367"/>
    <lineage>
        <taxon>Bacteria</taxon>
        <taxon>Bacillati</taxon>
        <taxon>Actinomycetota</taxon>
        <taxon>Actinomycetes</taxon>
        <taxon>Nakamurellales</taxon>
        <taxon>Nakamurellaceae</taxon>
        <taxon>Nakamurella</taxon>
    </lineage>
</organism>
<dbReference type="AlphaFoldDB" id="A0A917TC41"/>
<dbReference type="RefSeq" id="WP_188944850.1">
    <property type="nucleotide sequence ID" value="NZ_BMNA01000018.1"/>
</dbReference>
<proteinExistence type="predicted"/>
<evidence type="ECO:0000313" key="2">
    <source>
        <dbReference type="EMBL" id="GGM17803.1"/>
    </source>
</evidence>
<evidence type="ECO:0000256" key="1">
    <source>
        <dbReference type="SAM" id="SignalP"/>
    </source>
</evidence>
<feature type="signal peptide" evidence="1">
    <location>
        <begin position="1"/>
        <end position="27"/>
    </location>
</feature>
<protein>
    <recommendedName>
        <fullName evidence="4">Lipoprotein</fullName>
    </recommendedName>
</protein>
<evidence type="ECO:0000313" key="3">
    <source>
        <dbReference type="Proteomes" id="UP000655208"/>
    </source>
</evidence>
<name>A0A917TC41_9ACTN</name>
<reference evidence="2" key="2">
    <citation type="submission" date="2020-09" db="EMBL/GenBank/DDBJ databases">
        <authorList>
            <person name="Sun Q."/>
            <person name="Zhou Y."/>
        </authorList>
    </citation>
    <scope>NUCLEOTIDE SEQUENCE</scope>
    <source>
        <strain evidence="2">CGMCC 4.7308</strain>
    </source>
</reference>
<keyword evidence="1" id="KW-0732">Signal</keyword>
<reference evidence="2" key="1">
    <citation type="journal article" date="2014" name="Int. J. Syst. Evol. Microbiol.">
        <title>Complete genome sequence of Corynebacterium casei LMG S-19264T (=DSM 44701T), isolated from a smear-ripened cheese.</title>
        <authorList>
            <consortium name="US DOE Joint Genome Institute (JGI-PGF)"/>
            <person name="Walter F."/>
            <person name="Albersmeier A."/>
            <person name="Kalinowski J."/>
            <person name="Ruckert C."/>
        </authorList>
    </citation>
    <scope>NUCLEOTIDE SEQUENCE</scope>
    <source>
        <strain evidence="2">CGMCC 4.7308</strain>
    </source>
</reference>
<gene>
    <name evidence="2" type="ORF">GCM10011594_42390</name>
</gene>
<feature type="chain" id="PRO_5039181248" description="Lipoprotein" evidence="1">
    <location>
        <begin position="28"/>
        <end position="194"/>
    </location>
</feature>
<comment type="caution">
    <text evidence="2">The sequence shown here is derived from an EMBL/GenBank/DDBJ whole genome shotgun (WGS) entry which is preliminary data.</text>
</comment>
<keyword evidence="3" id="KW-1185">Reference proteome</keyword>
<dbReference type="Proteomes" id="UP000655208">
    <property type="component" value="Unassembled WGS sequence"/>
</dbReference>
<dbReference type="EMBL" id="BMNA01000018">
    <property type="protein sequence ID" value="GGM17803.1"/>
    <property type="molecule type" value="Genomic_DNA"/>
</dbReference>